<evidence type="ECO:0000256" key="3">
    <source>
        <dbReference type="ARBA" id="ARBA00005225"/>
    </source>
</evidence>
<keyword evidence="8 14" id="KW-0808">Transferase</keyword>
<dbReference type="Gene3D" id="3.40.50.300">
    <property type="entry name" value="P-loop containing nucleotide triphosphate hydrolases"/>
    <property type="match status" value="1"/>
</dbReference>
<dbReference type="InterPro" id="IPR027417">
    <property type="entry name" value="P-loop_NTPase"/>
</dbReference>
<dbReference type="Proteomes" id="UP000249590">
    <property type="component" value="Unassembled WGS sequence"/>
</dbReference>
<dbReference type="Pfam" id="PF00485">
    <property type="entry name" value="PRK"/>
    <property type="match status" value="1"/>
</dbReference>
<comment type="subcellular location">
    <subcellularLocation>
        <location evidence="2 14 15">Cytoplasm</location>
    </subcellularLocation>
</comment>
<comment type="pathway">
    <text evidence="3 14 15">Cofactor biosynthesis; coenzyme A biosynthesis; CoA from (R)-pantothenate: step 1/5.</text>
</comment>
<keyword evidence="9 14" id="KW-0547">Nucleotide-binding</keyword>
<dbReference type="CDD" id="cd02025">
    <property type="entry name" value="PanK"/>
    <property type="match status" value="1"/>
</dbReference>
<comment type="caution">
    <text evidence="17">The sequence shown here is derived from an EMBL/GenBank/DDBJ whole genome shotgun (WGS) entry which is preliminary data.</text>
</comment>
<evidence type="ECO:0000256" key="1">
    <source>
        <dbReference type="ARBA" id="ARBA00001206"/>
    </source>
</evidence>
<feature type="binding site" evidence="14">
    <location>
        <begin position="105"/>
        <end position="112"/>
    </location>
    <ligand>
        <name>ATP</name>
        <dbReference type="ChEBI" id="CHEBI:30616"/>
    </ligand>
</feature>
<name>A0A8B2P3E8_9HYPH</name>
<evidence type="ECO:0000256" key="10">
    <source>
        <dbReference type="ARBA" id="ARBA00022777"/>
    </source>
</evidence>
<comment type="catalytic activity">
    <reaction evidence="1 14 15">
        <text>(R)-pantothenate + ATP = (R)-4'-phosphopantothenate + ADP + H(+)</text>
        <dbReference type="Rhea" id="RHEA:16373"/>
        <dbReference type="ChEBI" id="CHEBI:10986"/>
        <dbReference type="ChEBI" id="CHEBI:15378"/>
        <dbReference type="ChEBI" id="CHEBI:29032"/>
        <dbReference type="ChEBI" id="CHEBI:30616"/>
        <dbReference type="ChEBI" id="CHEBI:456216"/>
        <dbReference type="EC" id="2.7.1.33"/>
    </reaction>
</comment>
<evidence type="ECO:0000256" key="13">
    <source>
        <dbReference type="ARBA" id="ARBA00032866"/>
    </source>
</evidence>
<dbReference type="InterPro" id="IPR004566">
    <property type="entry name" value="PanK"/>
</dbReference>
<evidence type="ECO:0000256" key="15">
    <source>
        <dbReference type="RuleBase" id="RU003530"/>
    </source>
</evidence>
<evidence type="ECO:0000256" key="8">
    <source>
        <dbReference type="ARBA" id="ARBA00022679"/>
    </source>
</evidence>
<keyword evidence="11 14" id="KW-0067">ATP-binding</keyword>
<evidence type="ECO:0000259" key="16">
    <source>
        <dbReference type="Pfam" id="PF00485"/>
    </source>
</evidence>
<evidence type="ECO:0000256" key="11">
    <source>
        <dbReference type="ARBA" id="ARBA00022840"/>
    </source>
</evidence>
<dbReference type="GO" id="GO:0005737">
    <property type="term" value="C:cytoplasm"/>
    <property type="evidence" value="ECO:0007669"/>
    <property type="project" value="UniProtKB-SubCell"/>
</dbReference>
<sequence length="327" mass="37308">MDAMPDLVETSGRRPHDEFAPFDVFSEHDWAKLRAGMPMTLSAEEIVQLQGFNDRVEPAQVETIYLPLSRLLSLYVEATEGLHRATQAFLGRNGQRTTYIIGIAGSVAVGKTTTAQLLQTLMSRWPGHPTVDLVTTDGFLYPNAHLLEHGLMERKGFPESYDVGLLIAFLSDVKSGARHVEAPVYSHLTYDRVPGETIEVDRPDILIVEGLNVLQTQRLSGDRPRVPFVSDFFDFSIYLDADEDLLQEWYLTRFNRLKETRFTDPRSYFHRYASRSAEETDAFARNLWEKINLKNLRENVGPTKMRADLILRKGADHRITEVALRRI</sequence>
<dbReference type="PANTHER" id="PTHR10285">
    <property type="entry name" value="URIDINE KINASE"/>
    <property type="match status" value="1"/>
</dbReference>
<evidence type="ECO:0000256" key="5">
    <source>
        <dbReference type="ARBA" id="ARBA00012102"/>
    </source>
</evidence>
<evidence type="ECO:0000256" key="9">
    <source>
        <dbReference type="ARBA" id="ARBA00022741"/>
    </source>
</evidence>
<keyword evidence="12 14" id="KW-0173">Coenzyme A biosynthesis</keyword>
<keyword evidence="7 14" id="KW-0963">Cytoplasm</keyword>
<dbReference type="PIRSF" id="PIRSF000545">
    <property type="entry name" value="Pantothenate_kin"/>
    <property type="match status" value="1"/>
</dbReference>
<feature type="domain" description="Phosphoribulokinase/uridine kinase" evidence="16">
    <location>
        <begin position="100"/>
        <end position="253"/>
    </location>
</feature>
<dbReference type="SUPFAM" id="SSF52540">
    <property type="entry name" value="P-loop containing nucleoside triphosphate hydrolases"/>
    <property type="match status" value="1"/>
</dbReference>
<dbReference type="OrthoDB" id="1550976at2"/>
<protein>
    <recommendedName>
        <fullName evidence="6 14">Pantothenate kinase</fullName>
        <ecNumber evidence="5 14">2.7.1.33</ecNumber>
    </recommendedName>
    <alternativeName>
        <fullName evidence="13 14">Pantothenic acid kinase</fullName>
    </alternativeName>
</protein>
<dbReference type="UniPathway" id="UPA00241">
    <property type="reaction ID" value="UER00352"/>
</dbReference>
<reference evidence="17 18" key="1">
    <citation type="submission" date="2018-05" db="EMBL/GenBank/DDBJ databases">
        <title>Acuticoccus sediminis sp. nov., isolated from deep-sea sediment of Indian Ocean.</title>
        <authorList>
            <person name="Liu X."/>
            <person name="Lai Q."/>
            <person name="Du Y."/>
            <person name="Sun F."/>
            <person name="Zhang X."/>
            <person name="Wang S."/>
            <person name="Shao Z."/>
        </authorList>
    </citation>
    <scope>NUCLEOTIDE SEQUENCE [LARGE SCALE GENOMIC DNA]</scope>
    <source>
        <strain evidence="17 18">PTG4-2</strain>
    </source>
</reference>
<evidence type="ECO:0000313" key="17">
    <source>
        <dbReference type="EMBL" id="RAI04474.1"/>
    </source>
</evidence>
<keyword evidence="10 14" id="KW-0418">Kinase</keyword>
<evidence type="ECO:0000256" key="6">
    <source>
        <dbReference type="ARBA" id="ARBA00015080"/>
    </source>
</evidence>
<accession>A0A8B2P3E8</accession>
<evidence type="ECO:0000313" key="18">
    <source>
        <dbReference type="Proteomes" id="UP000249590"/>
    </source>
</evidence>
<evidence type="ECO:0000256" key="4">
    <source>
        <dbReference type="ARBA" id="ARBA00006087"/>
    </source>
</evidence>
<proteinExistence type="inferred from homology"/>
<evidence type="ECO:0000256" key="14">
    <source>
        <dbReference type="HAMAP-Rule" id="MF_00215"/>
    </source>
</evidence>
<dbReference type="EMBL" id="QHHQ01000001">
    <property type="protein sequence ID" value="RAI04474.1"/>
    <property type="molecule type" value="Genomic_DNA"/>
</dbReference>
<organism evidence="17 18">
    <name type="scientific">Acuticoccus sediminis</name>
    <dbReference type="NCBI Taxonomy" id="2184697"/>
    <lineage>
        <taxon>Bacteria</taxon>
        <taxon>Pseudomonadati</taxon>
        <taxon>Pseudomonadota</taxon>
        <taxon>Alphaproteobacteria</taxon>
        <taxon>Hyphomicrobiales</taxon>
        <taxon>Amorphaceae</taxon>
        <taxon>Acuticoccus</taxon>
    </lineage>
</organism>
<comment type="similarity">
    <text evidence="4 14 15">Belongs to the prokaryotic pantothenate kinase family.</text>
</comment>
<dbReference type="GO" id="GO:0015937">
    <property type="term" value="P:coenzyme A biosynthetic process"/>
    <property type="evidence" value="ECO:0007669"/>
    <property type="project" value="UniProtKB-UniRule"/>
</dbReference>
<dbReference type="HAMAP" id="MF_00215">
    <property type="entry name" value="Pantothen_kinase_1"/>
    <property type="match status" value="1"/>
</dbReference>
<dbReference type="GO" id="GO:0005524">
    <property type="term" value="F:ATP binding"/>
    <property type="evidence" value="ECO:0007669"/>
    <property type="project" value="UniProtKB-UniRule"/>
</dbReference>
<keyword evidence="18" id="KW-1185">Reference proteome</keyword>
<evidence type="ECO:0000256" key="2">
    <source>
        <dbReference type="ARBA" id="ARBA00004496"/>
    </source>
</evidence>
<evidence type="ECO:0000256" key="7">
    <source>
        <dbReference type="ARBA" id="ARBA00022490"/>
    </source>
</evidence>
<evidence type="ECO:0000256" key="12">
    <source>
        <dbReference type="ARBA" id="ARBA00022993"/>
    </source>
</evidence>
<dbReference type="InterPro" id="IPR006083">
    <property type="entry name" value="PRK/URK"/>
</dbReference>
<gene>
    <name evidence="14" type="primary">coaA</name>
    <name evidence="17" type="ORF">DLJ53_02710</name>
</gene>
<dbReference type="GO" id="GO:0004594">
    <property type="term" value="F:pantothenate kinase activity"/>
    <property type="evidence" value="ECO:0007669"/>
    <property type="project" value="UniProtKB-UniRule"/>
</dbReference>
<dbReference type="NCBIfam" id="TIGR00554">
    <property type="entry name" value="panK_bact"/>
    <property type="match status" value="1"/>
</dbReference>
<dbReference type="AlphaFoldDB" id="A0A8B2P3E8"/>
<dbReference type="EC" id="2.7.1.33" evidence="5 14"/>